<protein>
    <submittedName>
        <fullName evidence="1">Uncharacterized protein</fullName>
    </submittedName>
</protein>
<sequence length="357" mass="37757">MSTAQQTFVSHGPSHLGPNANMVGTNYYHDQQQQQDSSEQLRYGGVKTYGGAQSSVYNTTNPSITTHKSEAVVVPNSNVVQNQGLNDGGNKPSLMDRIKGHHTPSSHSATTVSTDTNTTSTLHPTNQNDRVKPSLMDKILPGHHGNKNQHYASGNGEPSLNATTVPTTHSGIGGVTPSGNGISSQADQPHLIHGHGQAHGHGLVGSDNHHVTSSFSPHQNHVVVTPSTTGSLQTTSTTNPATGYSNPYSENTTTTTQRYDSDSHHVPSTSFSHQNHNVVVTPSTAAANHTASTTAPTTGYSNPYAQHNTTTTQQHHSPSPYGKPTMTDKIKGGIKGAVKGFKETSNQNRQPTVSTGY</sequence>
<reference evidence="1 2" key="1">
    <citation type="journal article" date="2018" name="Mol. Biol. Evol.">
        <title>Broad Genomic Sampling Reveals a Smut Pathogenic Ancestry of the Fungal Clade Ustilaginomycotina.</title>
        <authorList>
            <person name="Kijpornyongpan T."/>
            <person name="Mondo S.J."/>
            <person name="Barry K."/>
            <person name="Sandor L."/>
            <person name="Lee J."/>
            <person name="Lipzen A."/>
            <person name="Pangilinan J."/>
            <person name="LaButti K."/>
            <person name="Hainaut M."/>
            <person name="Henrissat B."/>
            <person name="Grigoriev I.V."/>
            <person name="Spatafora J.W."/>
            <person name="Aime M.C."/>
        </authorList>
    </citation>
    <scope>NUCLEOTIDE SEQUENCE [LARGE SCALE GENOMIC DNA]</scope>
    <source>
        <strain evidence="1 2">SA 807</strain>
    </source>
</reference>
<accession>A0ACD0P1Y4</accession>
<keyword evidence="2" id="KW-1185">Reference proteome</keyword>
<evidence type="ECO:0000313" key="2">
    <source>
        <dbReference type="Proteomes" id="UP000245626"/>
    </source>
</evidence>
<gene>
    <name evidence="1" type="ORF">IE53DRAFT_19062</name>
</gene>
<evidence type="ECO:0000313" key="1">
    <source>
        <dbReference type="EMBL" id="PWN52113.1"/>
    </source>
</evidence>
<dbReference type="Proteomes" id="UP000245626">
    <property type="component" value="Unassembled WGS sequence"/>
</dbReference>
<organism evidence="1 2">
    <name type="scientific">Violaceomyces palustris</name>
    <dbReference type="NCBI Taxonomy" id="1673888"/>
    <lineage>
        <taxon>Eukaryota</taxon>
        <taxon>Fungi</taxon>
        <taxon>Dikarya</taxon>
        <taxon>Basidiomycota</taxon>
        <taxon>Ustilaginomycotina</taxon>
        <taxon>Ustilaginomycetes</taxon>
        <taxon>Violaceomycetales</taxon>
        <taxon>Violaceomycetaceae</taxon>
        <taxon>Violaceomyces</taxon>
    </lineage>
</organism>
<proteinExistence type="predicted"/>
<name>A0ACD0P1Y4_9BASI</name>
<dbReference type="EMBL" id="KZ819796">
    <property type="protein sequence ID" value="PWN52113.1"/>
    <property type="molecule type" value="Genomic_DNA"/>
</dbReference>